<feature type="region of interest" description="Disordered" evidence="1">
    <location>
        <begin position="1161"/>
        <end position="1197"/>
    </location>
</feature>
<feature type="region of interest" description="Disordered" evidence="1">
    <location>
        <begin position="226"/>
        <end position="245"/>
    </location>
</feature>
<dbReference type="Proteomes" id="UP000765509">
    <property type="component" value="Unassembled WGS sequence"/>
</dbReference>
<name>A0A9Q3CZW2_9BASI</name>
<evidence type="ECO:0000256" key="1">
    <source>
        <dbReference type="SAM" id="MobiDB-lite"/>
    </source>
</evidence>
<dbReference type="EMBL" id="AVOT02012429">
    <property type="protein sequence ID" value="MBW0494149.1"/>
    <property type="molecule type" value="Genomic_DNA"/>
</dbReference>
<feature type="region of interest" description="Disordered" evidence="1">
    <location>
        <begin position="130"/>
        <end position="169"/>
    </location>
</feature>
<protein>
    <submittedName>
        <fullName evidence="2">Uncharacterized protein</fullName>
    </submittedName>
</protein>
<accession>A0A9Q3CZW2</accession>
<evidence type="ECO:0000313" key="3">
    <source>
        <dbReference type="Proteomes" id="UP000765509"/>
    </source>
</evidence>
<keyword evidence="3" id="KW-1185">Reference proteome</keyword>
<comment type="caution">
    <text evidence="2">The sequence shown here is derived from an EMBL/GenBank/DDBJ whole genome shotgun (WGS) entry which is preliminary data.</text>
</comment>
<sequence>MSHHHPSTKTFPPSHLQNPSQSTLIHPPSSHSNQLHLNHPTNLSTNHSLNHHHHHPHHHHPHHQNQSLSHHQPQPQHQHYSSSIRHHHNHHHNQSPILNSSSSNQDLFHLSQLNQNLSSDLISSRHAGTIARSRANSHSIKTSTTKSSSSSSSSSSNSPSNQFINLLHPPSNQLNIIPSTIESIISSNDNESNPGRHRSYSSSTIHPININNLNKKSTLTTKQKTVSLNPENSSSNSFSNLSSPSTLIKDPDSLSSLSNIHLLKPISNTSSTSTNSLLQTSNLLSPINSNNQQMGYFDLDRTSSLSIPHPTQDLLPYSISSSNPLVLPQKPISPHPTPILPSDQLGSTSNHSILSNVHDMDQNYHAFRSAIVQTAQTQFIFDLKDKLSKTIENVILSLGQSSHTASISSNELTSPSLINNSNKSTCYPTPISQIHPEFNLGDSVGNSRLERKRSRERLDSDGNSPLSKAARSDEPINPSAAVLSRPTPPASLGSLSTLNSNEITGLGITGLVSPSSSDRSQPRPSTFHQPHNSSLSTTSHQTSFNGPGTFYNQSTTHPPSIINTLNHINQSTHPSSQLSPSDLSIPQSRPTTGSNFPTPLMTPLDLSLSSTTNDKSTLITNLTHDINSTVTSATQDSISLPSTSNITSPLAMDHSASSNAQSLTESNFNKSKPNNIHTQISTIISDLSRQQTDLSSIDLSPSLTLDLSLSLSSSNPSLPSIVNSGDRNVPSRPQLANLTLSDNLHSNHAFSPSSQSLIGVSSTSISTPLELADKPTFLAPLSSEIIDETMKDDFGHDKRHSQALYQTHTQANSVNCQKQVNRSRRGTLDLTQTPIHSLPSLDGDELMNMQNEGPNTQSNSQGLITKSLITQQPSISPPTHSSSNIITPRQAAQPITQSNQQPPRVPSPPVNKQMGAASAGVSEKLAAQFEPIFTNWLGRLCSDLDMKDSKGEPIHQTLMARKMQRLEESADFRPFKFRIQAFTNSFFEELVRHGFSEKDLPMKKVRQYLWSQSCISRFNEEGKKAKSKGNHVWHIEAQKIMNGQWNFLHFQRKIIGNPPSEAYVGVKWTWAAKVWDPQCSAQNIKAVFSSPELPSWLHWKDNVLSGLPSPSDVGQLYDLMAVATTNYNSSRYTLELNFHITVRPAEDLDTTIKDETDEGAPTALLSDTSIGSSEQPSTDTTPKNSPNPAGLTGSSGCMTNSEQTLKAILDQDAKNYLASCVFPGLARTESSDTIPSIEDISSQSQSDPALVEPDLINELARVIKEGDVGFDHNSGSQVEMDFKASASVGDALEKFAAAQASASNNLQSINLPTHSIGIDLGPQINFGSTGQINLMAPGEGDLTNRPPPELELMVHQQSPTVISSVEGLLSTTMMESESASAMCSGATCMGGDDIMDQMLGSNDLISPSNIFDSTRSMNLTSVLGDSSSHLMTSSNHCSNSTEAILEEVAQIQAAAVAAQQGAVTFHEASLQTVRDNLMSSNDEVSDSTGNMIRQAIESNDPVDRQFAAAVLGPMTTSGVVASVASSINHIIPTRED</sequence>
<proteinExistence type="predicted"/>
<feature type="compositionally biased region" description="Polar residues" evidence="1">
    <location>
        <begin position="526"/>
        <end position="597"/>
    </location>
</feature>
<feature type="compositionally biased region" description="Polar residues" evidence="1">
    <location>
        <begin position="8"/>
        <end position="45"/>
    </location>
</feature>
<feature type="compositionally biased region" description="Low complexity" evidence="1">
    <location>
        <begin position="64"/>
        <end position="79"/>
    </location>
</feature>
<reference evidence="2" key="1">
    <citation type="submission" date="2021-03" db="EMBL/GenBank/DDBJ databases">
        <title>Draft genome sequence of rust myrtle Austropuccinia psidii MF-1, a brazilian biotype.</title>
        <authorList>
            <person name="Quecine M.C."/>
            <person name="Pachon D.M.R."/>
            <person name="Bonatelli M.L."/>
            <person name="Correr F.H."/>
            <person name="Franceschini L.M."/>
            <person name="Leite T.F."/>
            <person name="Margarido G.R.A."/>
            <person name="Almeida C.A."/>
            <person name="Ferrarezi J.A."/>
            <person name="Labate C.A."/>
        </authorList>
    </citation>
    <scope>NUCLEOTIDE SEQUENCE</scope>
    <source>
        <strain evidence="2">MF-1</strain>
    </source>
</reference>
<feature type="region of interest" description="Disordered" evidence="1">
    <location>
        <begin position="894"/>
        <end position="914"/>
    </location>
</feature>
<dbReference type="GO" id="GO:0005509">
    <property type="term" value="F:calcium ion binding"/>
    <property type="evidence" value="ECO:0007669"/>
    <property type="project" value="InterPro"/>
</dbReference>
<feature type="compositionally biased region" description="Low complexity" evidence="1">
    <location>
        <begin position="513"/>
        <end position="525"/>
    </location>
</feature>
<feature type="compositionally biased region" description="Basic residues" evidence="1">
    <location>
        <begin position="49"/>
        <end position="63"/>
    </location>
</feature>
<dbReference type="SUPFAM" id="SSF49313">
    <property type="entry name" value="Cadherin-like"/>
    <property type="match status" value="1"/>
</dbReference>
<evidence type="ECO:0000313" key="2">
    <source>
        <dbReference type="EMBL" id="MBW0494149.1"/>
    </source>
</evidence>
<feature type="region of interest" description="Disordered" evidence="1">
    <location>
        <begin position="433"/>
        <end position="598"/>
    </location>
</feature>
<organism evidence="2 3">
    <name type="scientific">Austropuccinia psidii MF-1</name>
    <dbReference type="NCBI Taxonomy" id="1389203"/>
    <lineage>
        <taxon>Eukaryota</taxon>
        <taxon>Fungi</taxon>
        <taxon>Dikarya</taxon>
        <taxon>Basidiomycota</taxon>
        <taxon>Pucciniomycotina</taxon>
        <taxon>Pucciniomycetes</taxon>
        <taxon>Pucciniales</taxon>
        <taxon>Sphaerophragmiaceae</taxon>
        <taxon>Austropuccinia</taxon>
    </lineage>
</organism>
<feature type="compositionally biased region" description="Low complexity" evidence="1">
    <location>
        <begin position="136"/>
        <end position="161"/>
    </location>
</feature>
<gene>
    <name evidence="2" type="ORF">O181_033864</name>
</gene>
<feature type="compositionally biased region" description="Polar residues" evidence="1">
    <location>
        <begin position="806"/>
        <end position="820"/>
    </location>
</feature>
<feature type="compositionally biased region" description="Polar residues" evidence="1">
    <location>
        <begin position="94"/>
        <end position="103"/>
    </location>
</feature>
<feature type="region of interest" description="Disordered" evidence="1">
    <location>
        <begin position="651"/>
        <end position="674"/>
    </location>
</feature>
<feature type="compositionally biased region" description="Basic residues" evidence="1">
    <location>
        <begin position="84"/>
        <end position="93"/>
    </location>
</feature>
<feature type="compositionally biased region" description="Polar residues" evidence="1">
    <location>
        <begin position="655"/>
        <end position="674"/>
    </location>
</feature>
<dbReference type="OrthoDB" id="5593376at2759"/>
<feature type="region of interest" description="Disordered" evidence="1">
    <location>
        <begin position="1"/>
        <end position="103"/>
    </location>
</feature>
<feature type="region of interest" description="Disordered" evidence="1">
    <location>
        <begin position="187"/>
        <end position="208"/>
    </location>
</feature>
<feature type="compositionally biased region" description="Polar residues" evidence="1">
    <location>
        <begin position="493"/>
        <end position="503"/>
    </location>
</feature>
<dbReference type="GO" id="GO:0016020">
    <property type="term" value="C:membrane"/>
    <property type="evidence" value="ECO:0007669"/>
    <property type="project" value="InterPro"/>
</dbReference>
<dbReference type="InterPro" id="IPR015919">
    <property type="entry name" value="Cadherin-like_sf"/>
</dbReference>
<feature type="region of interest" description="Disordered" evidence="1">
    <location>
        <begin position="806"/>
        <end position="840"/>
    </location>
</feature>
<feature type="compositionally biased region" description="Polar residues" evidence="1">
    <location>
        <begin position="1165"/>
        <end position="1197"/>
    </location>
</feature>
<feature type="compositionally biased region" description="Low complexity" evidence="1">
    <location>
        <begin position="227"/>
        <end position="245"/>
    </location>
</feature>